<keyword evidence="2" id="KW-0547">Nucleotide-binding</keyword>
<name>E5AKI7_MYCRK</name>
<keyword evidence="3 5" id="KW-0067">ATP-binding</keyword>
<dbReference type="AlphaFoldDB" id="E5AKI7"/>
<dbReference type="GO" id="GO:0005524">
    <property type="term" value="F:ATP binding"/>
    <property type="evidence" value="ECO:0007669"/>
    <property type="project" value="UniProtKB-KW"/>
</dbReference>
<dbReference type="PANTHER" id="PTHR45772:SF2">
    <property type="entry name" value="ABC TRANSPORTER ATP-BINDING PROTEIN"/>
    <property type="match status" value="1"/>
</dbReference>
<gene>
    <name evidence="5" type="ordered locus">RBRH_00813</name>
</gene>
<keyword evidence="1" id="KW-0813">Transport</keyword>
<feature type="domain" description="ABC transporter" evidence="4">
    <location>
        <begin position="17"/>
        <end position="76"/>
    </location>
</feature>
<evidence type="ECO:0000256" key="1">
    <source>
        <dbReference type="ARBA" id="ARBA00022448"/>
    </source>
</evidence>
<dbReference type="HOGENOM" id="CLU_2116425_0_0_4"/>
<dbReference type="KEGG" id="brh:RBRH_00813"/>
<dbReference type="Gene3D" id="3.40.50.300">
    <property type="entry name" value="P-loop containing nucleotide triphosphate hydrolases"/>
    <property type="match status" value="1"/>
</dbReference>
<dbReference type="SUPFAM" id="SSF52540">
    <property type="entry name" value="P-loop containing nucleoside triphosphate hydrolases"/>
    <property type="match status" value="1"/>
</dbReference>
<reference evidence="5 6" key="1">
    <citation type="journal article" date="2011" name="J. Bacteriol.">
        <title>Complete genome sequence of Burkholderia rhizoxinica, an endosymbiont of Rhizopus microsporus.</title>
        <authorList>
            <person name="Lackner G."/>
            <person name="Moebius N."/>
            <person name="Partida-Martinez L."/>
            <person name="Hertweck C."/>
        </authorList>
    </citation>
    <scope>NUCLEOTIDE SEQUENCE [LARGE SCALE GENOMIC DNA]</scope>
    <source>
        <strain evidence="6">DSM 19002 / CIP 109453 / HKI 454</strain>
    </source>
</reference>
<protein>
    <submittedName>
        <fullName evidence="5">Branched-chain amino acid transport system permease protein livM / Branched-chain amino acid transport ATP-binding protein livG</fullName>
    </submittedName>
</protein>
<organism evidence="5 6">
    <name type="scientific">Mycetohabitans rhizoxinica (strain DSM 19002 / CIP 109453 / HKI 454)</name>
    <name type="common">Paraburkholderia rhizoxinica</name>
    <dbReference type="NCBI Taxonomy" id="882378"/>
    <lineage>
        <taxon>Bacteria</taxon>
        <taxon>Pseudomonadati</taxon>
        <taxon>Pseudomonadota</taxon>
        <taxon>Betaproteobacteria</taxon>
        <taxon>Burkholderiales</taxon>
        <taxon>Burkholderiaceae</taxon>
        <taxon>Mycetohabitans</taxon>
    </lineage>
</organism>
<proteinExistence type="predicted"/>
<evidence type="ECO:0000313" key="5">
    <source>
        <dbReference type="EMBL" id="CBW73659.1"/>
    </source>
</evidence>
<evidence type="ECO:0000259" key="4">
    <source>
        <dbReference type="Pfam" id="PF00005"/>
    </source>
</evidence>
<dbReference type="InterPro" id="IPR051120">
    <property type="entry name" value="ABC_AA/LPS_Transport"/>
</dbReference>
<evidence type="ECO:0000256" key="2">
    <source>
        <dbReference type="ARBA" id="ARBA00022741"/>
    </source>
</evidence>
<accession>E5AKI7</accession>
<dbReference type="EMBL" id="FR687359">
    <property type="protein sequence ID" value="CBW73659.1"/>
    <property type="molecule type" value="Genomic_DNA"/>
</dbReference>
<dbReference type="STRING" id="882378.RBRH_00813"/>
<dbReference type="Proteomes" id="UP000007437">
    <property type="component" value="Chromosome"/>
</dbReference>
<dbReference type="eggNOG" id="COG0411">
    <property type="taxonomic scope" value="Bacteria"/>
</dbReference>
<dbReference type="Pfam" id="PF00005">
    <property type="entry name" value="ABC_tran"/>
    <property type="match status" value="1"/>
</dbReference>
<sequence>MSVNHARQEFGRLVAVNGVSFGWKAGEVFGLIGPNGTGKSTTFHLVTGVLQPTRGEITLSWAVHRSARFAQYRQARHRSYISVNEMYDHDSARECRERCAFAWNDRRISQHHLH</sequence>
<dbReference type="InterPro" id="IPR003439">
    <property type="entry name" value="ABC_transporter-like_ATP-bd"/>
</dbReference>
<dbReference type="InterPro" id="IPR027417">
    <property type="entry name" value="P-loop_NTPase"/>
</dbReference>
<dbReference type="GO" id="GO:0016887">
    <property type="term" value="F:ATP hydrolysis activity"/>
    <property type="evidence" value="ECO:0007669"/>
    <property type="project" value="InterPro"/>
</dbReference>
<dbReference type="PANTHER" id="PTHR45772">
    <property type="entry name" value="CONSERVED COMPONENT OF ABC TRANSPORTER FOR NATURAL AMINO ACIDS-RELATED"/>
    <property type="match status" value="1"/>
</dbReference>
<dbReference type="GO" id="GO:0005886">
    <property type="term" value="C:plasma membrane"/>
    <property type="evidence" value="ECO:0007669"/>
    <property type="project" value="TreeGrafter"/>
</dbReference>
<evidence type="ECO:0000256" key="3">
    <source>
        <dbReference type="ARBA" id="ARBA00022840"/>
    </source>
</evidence>
<evidence type="ECO:0000313" key="6">
    <source>
        <dbReference type="Proteomes" id="UP000007437"/>
    </source>
</evidence>